<dbReference type="Gene3D" id="3.40.50.720">
    <property type="entry name" value="NAD(P)-binding Rossmann-like Domain"/>
    <property type="match status" value="1"/>
</dbReference>
<dbReference type="InterPro" id="IPR001509">
    <property type="entry name" value="Epimerase_deHydtase"/>
</dbReference>
<sequence>MKILVTGGAGFIGSAVIRHIIRDTQDTVINLDKLTYAGNLESLAEVSDSERYHFEHV</sequence>
<dbReference type="EMBL" id="JABCLB010001232">
    <property type="protein sequence ID" value="NMU83911.1"/>
    <property type="molecule type" value="Genomic_DNA"/>
</dbReference>
<proteinExistence type="inferred from homology"/>
<comment type="caution">
    <text evidence="4">The sequence shown here is derived from an EMBL/GenBank/DDBJ whole genome shotgun (WGS) entry which is preliminary data.</text>
</comment>
<dbReference type="AlphaFoldDB" id="A0A7Y0SI40"/>
<dbReference type="Proteomes" id="UP000518904">
    <property type="component" value="Unassembled WGS sequence"/>
</dbReference>
<reference evidence="4 5" key="1">
    <citation type="submission" date="2020-04" db="EMBL/GenBank/DDBJ databases">
        <title>Whole-genome sequencing of Vibrio spp. from China reveals different genetic environments of blaCTX-M-14 among diverse lineages.</title>
        <authorList>
            <person name="Zheng Z."/>
            <person name="Ye L."/>
            <person name="Chen S."/>
        </authorList>
    </citation>
    <scope>NUCLEOTIDE SEQUENCE [LARGE SCALE GENOMIC DNA]</scope>
    <source>
        <strain evidence="4 5">Vb0551</strain>
    </source>
</reference>
<comment type="similarity">
    <text evidence="2">Belongs to the NAD(P)-dependent epimerase/dehydratase family.</text>
</comment>
<comment type="pathway">
    <text evidence="1">Bacterial outer membrane biogenesis; LPS O-antigen biosynthesis.</text>
</comment>
<feature type="domain" description="NAD-dependent epimerase/dehydratase" evidence="3">
    <location>
        <begin position="3"/>
        <end position="50"/>
    </location>
</feature>
<evidence type="ECO:0000313" key="4">
    <source>
        <dbReference type="EMBL" id="NMU83911.1"/>
    </source>
</evidence>
<organism evidence="4 5">
    <name type="scientific">Vibrio parahaemolyticus</name>
    <dbReference type="NCBI Taxonomy" id="670"/>
    <lineage>
        <taxon>Bacteria</taxon>
        <taxon>Pseudomonadati</taxon>
        <taxon>Pseudomonadota</taxon>
        <taxon>Gammaproteobacteria</taxon>
        <taxon>Vibrionales</taxon>
        <taxon>Vibrionaceae</taxon>
        <taxon>Vibrio</taxon>
    </lineage>
</organism>
<evidence type="ECO:0000259" key="3">
    <source>
        <dbReference type="Pfam" id="PF01370"/>
    </source>
</evidence>
<name>A0A7Y0SI40_VIBPH</name>
<dbReference type="Pfam" id="PF01370">
    <property type="entry name" value="Epimerase"/>
    <property type="match status" value="1"/>
</dbReference>
<dbReference type="InterPro" id="IPR036291">
    <property type="entry name" value="NAD(P)-bd_dom_sf"/>
</dbReference>
<evidence type="ECO:0000313" key="5">
    <source>
        <dbReference type="Proteomes" id="UP000518904"/>
    </source>
</evidence>
<protein>
    <submittedName>
        <fullName evidence="4">NAD-dependent epimerase/dehydratase family protein</fullName>
    </submittedName>
</protein>
<evidence type="ECO:0000256" key="2">
    <source>
        <dbReference type="ARBA" id="ARBA00007637"/>
    </source>
</evidence>
<feature type="non-terminal residue" evidence="4">
    <location>
        <position position="57"/>
    </location>
</feature>
<dbReference type="PANTHER" id="PTHR43000">
    <property type="entry name" value="DTDP-D-GLUCOSE 4,6-DEHYDRATASE-RELATED"/>
    <property type="match status" value="1"/>
</dbReference>
<dbReference type="SUPFAM" id="SSF51735">
    <property type="entry name" value="NAD(P)-binding Rossmann-fold domains"/>
    <property type="match status" value="1"/>
</dbReference>
<evidence type="ECO:0000256" key="1">
    <source>
        <dbReference type="ARBA" id="ARBA00005125"/>
    </source>
</evidence>
<accession>A0A7Y0SI40</accession>
<gene>
    <name evidence="4" type="ORF">HKB16_13565</name>
</gene>